<evidence type="ECO:0000256" key="4">
    <source>
        <dbReference type="ARBA" id="ARBA00022842"/>
    </source>
</evidence>
<name>A0ABY9X1I4_9BACT</name>
<dbReference type="CDD" id="cd24067">
    <property type="entry name" value="ASKHA_NBD_ROK_BsFRK-like"/>
    <property type="match status" value="1"/>
</dbReference>
<dbReference type="EMBL" id="CP043494">
    <property type="protein sequence ID" value="WNG49261.1"/>
    <property type="molecule type" value="Genomic_DNA"/>
</dbReference>
<keyword evidence="2" id="KW-0479">Metal-binding</keyword>
<evidence type="ECO:0000256" key="5">
    <source>
        <dbReference type="ARBA" id="ARBA00038887"/>
    </source>
</evidence>
<keyword evidence="3" id="KW-0862">Zinc</keyword>
<evidence type="ECO:0000313" key="8">
    <source>
        <dbReference type="Proteomes" id="UP001611383"/>
    </source>
</evidence>
<dbReference type="SUPFAM" id="SSF53067">
    <property type="entry name" value="Actin-like ATPase domain"/>
    <property type="match status" value="1"/>
</dbReference>
<comment type="cofactor">
    <cofactor evidence="1">
        <name>Mg(2+)</name>
        <dbReference type="ChEBI" id="CHEBI:18420"/>
    </cofactor>
</comment>
<comment type="catalytic activity">
    <reaction evidence="6">
        <text>D-fructose + ATP = D-fructose 6-phosphate + ADP + H(+)</text>
        <dbReference type="Rhea" id="RHEA:16125"/>
        <dbReference type="ChEBI" id="CHEBI:15378"/>
        <dbReference type="ChEBI" id="CHEBI:30616"/>
        <dbReference type="ChEBI" id="CHEBI:37721"/>
        <dbReference type="ChEBI" id="CHEBI:61527"/>
        <dbReference type="ChEBI" id="CHEBI:456216"/>
        <dbReference type="EC" id="2.7.1.4"/>
    </reaction>
</comment>
<evidence type="ECO:0000256" key="2">
    <source>
        <dbReference type="ARBA" id="ARBA00022723"/>
    </source>
</evidence>
<dbReference type="PANTHER" id="PTHR42742:SF3">
    <property type="entry name" value="FRUCTOKINASE"/>
    <property type="match status" value="1"/>
</dbReference>
<dbReference type="Gene3D" id="3.30.420.40">
    <property type="match status" value="2"/>
</dbReference>
<dbReference type="EC" id="2.7.1.4" evidence="5"/>
<protein>
    <recommendedName>
        <fullName evidence="5">fructokinase</fullName>
        <ecNumber evidence="5">2.7.1.4</ecNumber>
    </recommendedName>
</protein>
<evidence type="ECO:0000256" key="6">
    <source>
        <dbReference type="ARBA" id="ARBA00048451"/>
    </source>
</evidence>
<dbReference type="PANTHER" id="PTHR42742">
    <property type="entry name" value="TRANSCRIPTIONAL REPRESSOR MPRA"/>
    <property type="match status" value="1"/>
</dbReference>
<evidence type="ECO:0000313" key="7">
    <source>
        <dbReference type="EMBL" id="WNG49261.1"/>
    </source>
</evidence>
<dbReference type="RefSeq" id="WP_395806955.1">
    <property type="nucleotide sequence ID" value="NZ_CP043494.1"/>
</dbReference>
<keyword evidence="8" id="KW-1185">Reference proteome</keyword>
<accession>A0ABY9X1I4</accession>
<dbReference type="Pfam" id="PF00480">
    <property type="entry name" value="ROK"/>
    <property type="match status" value="1"/>
</dbReference>
<dbReference type="InterPro" id="IPR051804">
    <property type="entry name" value="Carb_Metab_Reg_Kinase/Isom"/>
</dbReference>
<dbReference type="Proteomes" id="UP001611383">
    <property type="component" value="Chromosome"/>
</dbReference>
<evidence type="ECO:0000256" key="3">
    <source>
        <dbReference type="ARBA" id="ARBA00022833"/>
    </source>
</evidence>
<sequence length="303" mass="32060">MTTLLGGIEAGGTKFVCAVGTGPDDIRAQVRIPTTTPEETIGQALAFFQAQMREQGPLAALGIASFGPVELHPESPMFGFITSTPKPGWRNSDVAGPFRRALKIPVGFDTDVNGAALGEHHWGAAQGLDTFIYMTIGTGIGGGGLLNGRLMHGLIHPEMGHIRLPRDPQKDPFPGGCPFHGDCFEGLASGPALEKRLGQRAESLPVDHPVWALEAHYIALALTSYICTLSPQRLILGGGVMAQQHLFPLVRAEVRNLLNGYIQSPAILEHIDTYIVPPGLKDRSGVLGSLALARASLASSSAP</sequence>
<reference evidence="7 8" key="1">
    <citation type="submission" date="2019-08" db="EMBL/GenBank/DDBJ databases">
        <title>Archangium and Cystobacter genomes.</title>
        <authorList>
            <person name="Chen I.-C.K."/>
            <person name="Wielgoss S."/>
        </authorList>
    </citation>
    <scope>NUCLEOTIDE SEQUENCE [LARGE SCALE GENOMIC DNA]</scope>
    <source>
        <strain evidence="7 8">Cbm 6</strain>
    </source>
</reference>
<gene>
    <name evidence="7" type="ORF">F0U60_37930</name>
</gene>
<proteinExistence type="predicted"/>
<organism evidence="7 8">
    <name type="scientific">Archangium minus</name>
    <dbReference type="NCBI Taxonomy" id="83450"/>
    <lineage>
        <taxon>Bacteria</taxon>
        <taxon>Pseudomonadati</taxon>
        <taxon>Myxococcota</taxon>
        <taxon>Myxococcia</taxon>
        <taxon>Myxococcales</taxon>
        <taxon>Cystobacterineae</taxon>
        <taxon>Archangiaceae</taxon>
        <taxon>Archangium</taxon>
    </lineage>
</organism>
<keyword evidence="4" id="KW-0460">Magnesium</keyword>
<dbReference type="InterPro" id="IPR043129">
    <property type="entry name" value="ATPase_NBD"/>
</dbReference>
<evidence type="ECO:0000256" key="1">
    <source>
        <dbReference type="ARBA" id="ARBA00001946"/>
    </source>
</evidence>
<dbReference type="InterPro" id="IPR000600">
    <property type="entry name" value="ROK"/>
</dbReference>